<comment type="caution">
    <text evidence="1">The sequence shown here is derived from an EMBL/GenBank/DDBJ whole genome shotgun (WGS) entry which is preliminary data.</text>
</comment>
<gene>
    <name evidence="1" type="ORF">CA54_51430</name>
</gene>
<dbReference type="Proteomes" id="UP000320735">
    <property type="component" value="Unassembled WGS sequence"/>
</dbReference>
<name>A0A5C6B887_9PLAN</name>
<dbReference type="PIRSF" id="PIRSF037225">
    <property type="entry name" value="UCP037225"/>
    <property type="match status" value="1"/>
</dbReference>
<accession>A0A5C6B887</accession>
<evidence type="ECO:0008006" key="3">
    <source>
        <dbReference type="Google" id="ProtNLM"/>
    </source>
</evidence>
<organism evidence="1 2">
    <name type="scientific">Symmachiella macrocystis</name>
    <dbReference type="NCBI Taxonomy" id="2527985"/>
    <lineage>
        <taxon>Bacteria</taxon>
        <taxon>Pseudomonadati</taxon>
        <taxon>Planctomycetota</taxon>
        <taxon>Planctomycetia</taxon>
        <taxon>Planctomycetales</taxon>
        <taxon>Planctomycetaceae</taxon>
        <taxon>Symmachiella</taxon>
    </lineage>
</organism>
<dbReference type="InterPro" id="IPR025990">
    <property type="entry name" value="zinc_ribbon_bacterial"/>
</dbReference>
<reference evidence="1 2" key="1">
    <citation type="submission" date="2019-02" db="EMBL/GenBank/DDBJ databases">
        <title>Deep-cultivation of Planctomycetes and their phenomic and genomic characterization uncovers novel biology.</title>
        <authorList>
            <person name="Wiegand S."/>
            <person name="Jogler M."/>
            <person name="Boedeker C."/>
            <person name="Pinto D."/>
            <person name="Vollmers J."/>
            <person name="Rivas-Marin E."/>
            <person name="Kohn T."/>
            <person name="Peeters S.H."/>
            <person name="Heuer A."/>
            <person name="Rast P."/>
            <person name="Oberbeckmann S."/>
            <person name="Bunk B."/>
            <person name="Jeske O."/>
            <person name="Meyerdierks A."/>
            <person name="Storesund J.E."/>
            <person name="Kallscheuer N."/>
            <person name="Luecker S."/>
            <person name="Lage O.M."/>
            <person name="Pohl T."/>
            <person name="Merkel B.J."/>
            <person name="Hornburger P."/>
            <person name="Mueller R.-W."/>
            <person name="Bruemmer F."/>
            <person name="Labrenz M."/>
            <person name="Spormann A.M."/>
            <person name="Op Den Camp H."/>
            <person name="Overmann J."/>
            <person name="Amann R."/>
            <person name="Jetten M.S.M."/>
            <person name="Mascher T."/>
            <person name="Medema M.H."/>
            <person name="Devos D.P."/>
            <person name="Kaster A.-K."/>
            <person name="Ovreas L."/>
            <person name="Rohde M."/>
            <person name="Galperin M.Y."/>
            <person name="Jogler C."/>
        </authorList>
    </citation>
    <scope>NUCLEOTIDE SEQUENCE [LARGE SCALE GENOMIC DNA]</scope>
    <source>
        <strain evidence="1 2">CA54</strain>
    </source>
</reference>
<dbReference type="InterPro" id="IPR017143">
    <property type="entry name" value="UCP037225"/>
</dbReference>
<dbReference type="Pfam" id="PF14255">
    <property type="entry name" value="Zn_ribbon_21"/>
    <property type="match status" value="1"/>
</dbReference>
<dbReference type="EMBL" id="SJPP01000003">
    <property type="protein sequence ID" value="TWU06744.1"/>
    <property type="molecule type" value="Genomic_DNA"/>
</dbReference>
<sequence length="62" mass="6937">MQDEATYFCDVCGEEIVIPIDLSAGRAQDYVEDCPVCCHPHLLHVQVERGGSVRLTSRTEDE</sequence>
<dbReference type="OrthoDB" id="9814566at2"/>
<protein>
    <recommendedName>
        <fullName evidence="3">CPXCG motif-containing cysteine-rich protein</fullName>
    </recommendedName>
</protein>
<proteinExistence type="predicted"/>
<keyword evidence="2" id="KW-1185">Reference proteome</keyword>
<dbReference type="RefSeq" id="WP_146373600.1">
    <property type="nucleotide sequence ID" value="NZ_SJPP01000003.1"/>
</dbReference>
<dbReference type="AlphaFoldDB" id="A0A5C6B887"/>
<evidence type="ECO:0000313" key="1">
    <source>
        <dbReference type="EMBL" id="TWU06744.1"/>
    </source>
</evidence>
<evidence type="ECO:0000313" key="2">
    <source>
        <dbReference type="Proteomes" id="UP000320735"/>
    </source>
</evidence>